<protein>
    <recommendedName>
        <fullName evidence="4">Nucleotide-diphospho-sugar transferase</fullName>
    </recommendedName>
</protein>
<evidence type="ECO:0000313" key="2">
    <source>
        <dbReference type="EMBL" id="ORZ30030.1"/>
    </source>
</evidence>
<dbReference type="InterPro" id="IPR045499">
    <property type="entry name" value="DUF6492"/>
</dbReference>
<evidence type="ECO:0000313" key="3">
    <source>
        <dbReference type="Proteomes" id="UP000193411"/>
    </source>
</evidence>
<dbReference type="EMBL" id="MCFL01000108">
    <property type="protein sequence ID" value="ORZ30030.1"/>
    <property type="molecule type" value="Genomic_DNA"/>
</dbReference>
<accession>A0A1Y2H649</accession>
<organism evidence="2 3">
    <name type="scientific">Catenaria anguillulae PL171</name>
    <dbReference type="NCBI Taxonomy" id="765915"/>
    <lineage>
        <taxon>Eukaryota</taxon>
        <taxon>Fungi</taxon>
        <taxon>Fungi incertae sedis</taxon>
        <taxon>Blastocladiomycota</taxon>
        <taxon>Blastocladiomycetes</taxon>
        <taxon>Blastocladiales</taxon>
        <taxon>Catenariaceae</taxon>
        <taxon>Catenaria</taxon>
    </lineage>
</organism>
<sequence length="372" mass="43586">MFGQYQAVGLGDETLEEAYAPVPRTYVSPANGDIYSTFGIVIASFSPHALMLSRFFDSMVKFCLDCHRVRIVVVIPAKEVDLFSNIQGQFREDLPNIEIVPFSHVFPALNATLANNTQHWPQGWTGWDEDRLLKSKDRALFQSFKKLYGCLFLATEYCMVLDSEGFFIRQATLADIYGGTRKSPYVIYGSHVRRQWPFTQSAKALLGYHEDWGWALEEYNWSLDNNILAELQRIFHRVRPNLDTMEPLVFIEVVYWIYMMHNHHRYPHLRILDSINLIGIEAYNNMRKIVNFDDGAFTPYEDLRWYMEKDPSFIDVGVQLYNKHRFKFFKTRWSKESIEFLERAHSVVLCVSEQPENVYELAMKGHFNQSLH</sequence>
<dbReference type="AlphaFoldDB" id="A0A1Y2H649"/>
<gene>
    <name evidence="2" type="ORF">BCR44DRAFT_1446632</name>
    <name evidence="1" type="ORF">BCR44DRAFT_38801</name>
</gene>
<dbReference type="Pfam" id="PF20102">
    <property type="entry name" value="DUF6492"/>
    <property type="match status" value="1"/>
</dbReference>
<proteinExistence type="predicted"/>
<evidence type="ECO:0008006" key="4">
    <source>
        <dbReference type="Google" id="ProtNLM"/>
    </source>
</evidence>
<comment type="caution">
    <text evidence="2">The sequence shown here is derived from an EMBL/GenBank/DDBJ whole genome shotgun (WGS) entry which is preliminary data.</text>
</comment>
<name>A0A1Y2H649_9FUNG</name>
<dbReference type="OrthoDB" id="5138090at2759"/>
<reference evidence="2 3" key="1">
    <citation type="submission" date="2016-07" db="EMBL/GenBank/DDBJ databases">
        <title>Pervasive Adenine N6-methylation of Active Genes in Fungi.</title>
        <authorList>
            <consortium name="DOE Joint Genome Institute"/>
            <person name="Mondo S.J."/>
            <person name="Dannebaum R.O."/>
            <person name="Kuo R.C."/>
            <person name="Labutti K."/>
            <person name="Haridas S."/>
            <person name="Kuo A."/>
            <person name="Salamov A."/>
            <person name="Ahrendt S.R."/>
            <person name="Lipzen A."/>
            <person name="Sullivan W."/>
            <person name="Andreopoulos W.B."/>
            <person name="Clum A."/>
            <person name="Lindquist E."/>
            <person name="Daum C."/>
            <person name="Ramamoorthy G.K."/>
            <person name="Gryganskyi A."/>
            <person name="Culley D."/>
            <person name="Magnuson J.K."/>
            <person name="James T.Y."/>
            <person name="O'Malley M.A."/>
            <person name="Stajich J.E."/>
            <person name="Spatafora J.W."/>
            <person name="Visel A."/>
            <person name="Grigoriev I.V."/>
        </authorList>
    </citation>
    <scope>NUCLEOTIDE SEQUENCE [LARGE SCALE GENOMIC DNA]</scope>
    <source>
        <strain evidence="2 3">PL171</strain>
    </source>
</reference>
<dbReference type="Proteomes" id="UP000193411">
    <property type="component" value="Unassembled WGS sequence"/>
</dbReference>
<keyword evidence="3" id="KW-1185">Reference proteome</keyword>
<evidence type="ECO:0000313" key="1">
    <source>
        <dbReference type="EMBL" id="ORZ20184.1"/>
    </source>
</evidence>
<dbReference type="EMBL" id="MCFL01000422">
    <property type="protein sequence ID" value="ORZ20184.1"/>
    <property type="molecule type" value="Genomic_DNA"/>
</dbReference>